<dbReference type="Proteomes" id="UP000734854">
    <property type="component" value="Unassembled WGS sequence"/>
</dbReference>
<comment type="caution">
    <text evidence="15">The sequence shown here is derived from an EMBL/GenBank/DDBJ whole genome shotgun (WGS) entry which is preliminary data.</text>
</comment>
<evidence type="ECO:0000256" key="3">
    <source>
        <dbReference type="ARBA" id="ARBA00022475"/>
    </source>
</evidence>
<dbReference type="InterPro" id="IPR033254">
    <property type="entry name" value="Plant_FLA"/>
</dbReference>
<dbReference type="FunFam" id="2.30.180.10:FF:000008">
    <property type="entry name" value="Fasciclin-like arabinogalactan protein 10"/>
    <property type="match status" value="1"/>
</dbReference>
<evidence type="ECO:0000256" key="10">
    <source>
        <dbReference type="ARBA" id="ARBA00023288"/>
    </source>
</evidence>
<feature type="transmembrane region" description="Helical" evidence="13">
    <location>
        <begin position="112"/>
        <end position="131"/>
    </location>
</feature>
<dbReference type="InterPro" id="IPR036378">
    <property type="entry name" value="FAS1_dom_sf"/>
</dbReference>
<keyword evidence="5" id="KW-0732">Signal</keyword>
<keyword evidence="13" id="KW-0812">Transmembrane</keyword>
<protein>
    <recommendedName>
        <fullName evidence="14">FAS1 domain-containing protein</fullName>
    </recommendedName>
</protein>
<evidence type="ECO:0000313" key="16">
    <source>
        <dbReference type="Proteomes" id="UP000734854"/>
    </source>
</evidence>
<keyword evidence="6" id="KW-0677">Repeat</keyword>
<evidence type="ECO:0000256" key="7">
    <source>
        <dbReference type="ARBA" id="ARBA00022974"/>
    </source>
</evidence>
<gene>
    <name evidence="15" type="ORF">ZIOFF_057749</name>
</gene>
<dbReference type="SUPFAM" id="SSF82153">
    <property type="entry name" value="FAS1 domain"/>
    <property type="match status" value="2"/>
</dbReference>
<keyword evidence="9" id="KW-0325">Glycoprotein</keyword>
<keyword evidence="16" id="KW-1185">Reference proteome</keyword>
<dbReference type="EMBL" id="JACMSC010000016">
    <property type="protein sequence ID" value="KAG6481154.1"/>
    <property type="molecule type" value="Genomic_DNA"/>
</dbReference>
<dbReference type="PANTHER" id="PTHR32382:SF4">
    <property type="entry name" value="FASCICLIN-LIKE ARABINOGALACTAN PROTEIN 1"/>
    <property type="match status" value="1"/>
</dbReference>
<evidence type="ECO:0000256" key="5">
    <source>
        <dbReference type="ARBA" id="ARBA00022729"/>
    </source>
</evidence>
<evidence type="ECO:0000256" key="13">
    <source>
        <dbReference type="SAM" id="Phobius"/>
    </source>
</evidence>
<organism evidence="15 16">
    <name type="scientific">Zingiber officinale</name>
    <name type="common">Ginger</name>
    <name type="synonym">Amomum zingiber</name>
    <dbReference type="NCBI Taxonomy" id="94328"/>
    <lineage>
        <taxon>Eukaryota</taxon>
        <taxon>Viridiplantae</taxon>
        <taxon>Streptophyta</taxon>
        <taxon>Embryophyta</taxon>
        <taxon>Tracheophyta</taxon>
        <taxon>Spermatophyta</taxon>
        <taxon>Magnoliopsida</taxon>
        <taxon>Liliopsida</taxon>
        <taxon>Zingiberales</taxon>
        <taxon>Zingiberaceae</taxon>
        <taxon>Zingiber</taxon>
    </lineage>
</organism>
<feature type="region of interest" description="Disordered" evidence="12">
    <location>
        <begin position="444"/>
        <end position="479"/>
    </location>
</feature>
<evidence type="ECO:0000256" key="8">
    <source>
        <dbReference type="ARBA" id="ARBA00023136"/>
    </source>
</evidence>
<keyword evidence="3" id="KW-1003">Cell membrane</keyword>
<dbReference type="InterPro" id="IPR000782">
    <property type="entry name" value="FAS1_domain"/>
</dbReference>
<keyword evidence="10" id="KW-0449">Lipoprotein</keyword>
<keyword evidence="13" id="KW-1133">Transmembrane helix</keyword>
<evidence type="ECO:0000256" key="12">
    <source>
        <dbReference type="SAM" id="MobiDB-lite"/>
    </source>
</evidence>
<dbReference type="PROSITE" id="PS50213">
    <property type="entry name" value="FAS1"/>
    <property type="match status" value="2"/>
</dbReference>
<evidence type="ECO:0000256" key="11">
    <source>
        <dbReference type="ARBA" id="ARBA00024686"/>
    </source>
</evidence>
<dbReference type="GO" id="GO:0098552">
    <property type="term" value="C:side of membrane"/>
    <property type="evidence" value="ECO:0007669"/>
    <property type="project" value="UniProtKB-KW"/>
</dbReference>
<dbReference type="FunFam" id="2.30.180.10:FF:000010">
    <property type="entry name" value="Fasciclin-like arabinogalactan protein 2"/>
    <property type="match status" value="1"/>
</dbReference>
<evidence type="ECO:0000313" key="15">
    <source>
        <dbReference type="EMBL" id="KAG6481154.1"/>
    </source>
</evidence>
<dbReference type="PANTHER" id="PTHR32382">
    <property type="entry name" value="FASCICLIN-LIKE ARABINOGALACTAN PROTEIN"/>
    <property type="match status" value="1"/>
</dbReference>
<evidence type="ECO:0000256" key="2">
    <source>
        <dbReference type="ARBA" id="ARBA00007843"/>
    </source>
</evidence>
<evidence type="ECO:0000256" key="4">
    <source>
        <dbReference type="ARBA" id="ARBA00022622"/>
    </source>
</evidence>
<feature type="domain" description="FAS1" evidence="14">
    <location>
        <begin position="295"/>
        <end position="436"/>
    </location>
</feature>
<evidence type="ECO:0000256" key="6">
    <source>
        <dbReference type="ARBA" id="ARBA00022737"/>
    </source>
</evidence>
<feature type="domain" description="FAS1" evidence="14">
    <location>
        <begin position="134"/>
        <end position="205"/>
    </location>
</feature>
<name>A0A8J5F7B6_ZINOF</name>
<comment type="subcellular location">
    <subcellularLocation>
        <location evidence="1">Cell membrane</location>
        <topology evidence="1">Lipid-anchor</topology>
        <topology evidence="1">GPI-anchor</topology>
    </subcellularLocation>
</comment>
<dbReference type="PROSITE" id="PS51257">
    <property type="entry name" value="PROKAR_LIPOPROTEIN"/>
    <property type="match status" value="1"/>
</dbReference>
<reference evidence="15 16" key="1">
    <citation type="submission" date="2020-08" db="EMBL/GenBank/DDBJ databases">
        <title>Plant Genome Project.</title>
        <authorList>
            <person name="Zhang R.-G."/>
        </authorList>
    </citation>
    <scope>NUCLEOTIDE SEQUENCE [LARGE SCALE GENOMIC DNA]</scope>
    <source>
        <tissue evidence="15">Rhizome</tissue>
    </source>
</reference>
<comment type="function">
    <text evidence="11">May be a cell surface adhesion protein.</text>
</comment>
<dbReference type="Pfam" id="PF02469">
    <property type="entry name" value="Fasciclin"/>
    <property type="match status" value="2"/>
</dbReference>
<keyword evidence="7" id="KW-0654">Proteoglycan</keyword>
<keyword evidence="4" id="KW-0336">GPI-anchor</keyword>
<accession>A0A8J5F7B6</accession>
<evidence type="ECO:0000256" key="9">
    <source>
        <dbReference type="ARBA" id="ARBA00023180"/>
    </source>
</evidence>
<dbReference type="AlphaFoldDB" id="A0A8J5F7B6"/>
<keyword evidence="8 13" id="KW-0472">Membrane</keyword>
<proteinExistence type="inferred from homology"/>
<dbReference type="Gene3D" id="2.30.180.10">
    <property type="entry name" value="FAS1 domain"/>
    <property type="match status" value="2"/>
</dbReference>
<dbReference type="SMART" id="SM00554">
    <property type="entry name" value="FAS1"/>
    <property type="match status" value="1"/>
</dbReference>
<sequence length="508" mass="54855">MTIERILKNWATSISFGSCLFTKKEIEFSSTVLVILIKPQIRVHFNEVEASRLEEDKATTLDAKGREENMHKRYLNYLALVAGSPLSAPNSVPLLFLASDGEEAVFTMRRSLPTLLAIAVVLILVVGEAPLARGYNITKILAAHPEFSTFNHYLTVTRLANEINRRQTITLLAVDNSGMADLLAKHFSILTVRNVLALHILTDYYGSKKLHQLTHSSTLASSVFQSSGRAIGTTGYINITDHRKGRVTFSSEDAGGAPPVSFVKSIKEMPYDLSVLEVSSIMSSPEAEAPVAPPSPVNLTELMSRKGCRAFADLLLATPDVLENFESNLNDGLTVLCPIDSAIRAFADKYKNLTAPGKASLLLYHGTPAYYSPQLLKSRKGAFPTLATDTHNKKYKYTVAKSGDSITVKTHIVSATITSTIIDQDPDAIYAIDKVLQPQELFKPEDPVTPAAAPAATKKHKHGAVEAADGPGATSDEEASDNAAFRAGAAGRWFTASAAAMAVLVLAV</sequence>
<comment type="similarity">
    <text evidence="2">Belongs to the fasciclin-like AGP family.</text>
</comment>
<evidence type="ECO:0000259" key="14">
    <source>
        <dbReference type="PROSITE" id="PS50213"/>
    </source>
</evidence>
<dbReference type="GO" id="GO:0005886">
    <property type="term" value="C:plasma membrane"/>
    <property type="evidence" value="ECO:0007669"/>
    <property type="project" value="UniProtKB-SubCell"/>
</dbReference>
<evidence type="ECO:0000256" key="1">
    <source>
        <dbReference type="ARBA" id="ARBA00004609"/>
    </source>
</evidence>